<dbReference type="EMBL" id="AAGHEN010000015">
    <property type="protein sequence ID" value="EBN9199615.1"/>
    <property type="molecule type" value="Genomic_DNA"/>
</dbReference>
<accession>A0A5T9ENY0</accession>
<dbReference type="AlphaFoldDB" id="A0A5T9ENY0"/>
<proteinExistence type="predicted"/>
<comment type="caution">
    <text evidence="1">The sequence shown here is derived from an EMBL/GenBank/DDBJ whole genome shotgun (WGS) entry which is preliminary data.</text>
</comment>
<name>A0A5T9ENY0_SALER</name>
<organism evidence="1">
    <name type="scientific">Salmonella enterica</name>
    <name type="common">Salmonella choleraesuis</name>
    <dbReference type="NCBI Taxonomy" id="28901"/>
    <lineage>
        <taxon>Bacteria</taxon>
        <taxon>Pseudomonadati</taxon>
        <taxon>Pseudomonadota</taxon>
        <taxon>Gammaproteobacteria</taxon>
        <taxon>Enterobacterales</taxon>
        <taxon>Enterobacteriaceae</taxon>
        <taxon>Salmonella</taxon>
    </lineage>
</organism>
<gene>
    <name evidence="1" type="ORF">D2F32_19460</name>
</gene>
<sequence>MITVKRAEYLSALTCAGVKEVRYYLNGIFFDPEGFVVGTNGHRLFCGKAITEGESAIVNVKAKPPTKFEQVRIDTVLKAATFLNNEGQTVMTSPVEVIDGHFPDWRRVADFKPGKVDAIGIHLPYLADAAKCSKYFDKKANAIIETQGVSDAIRLQLSADAYMLIMPVRMPSPSE</sequence>
<protein>
    <recommendedName>
        <fullName evidence="2">DNA polymerase III subunit beta</fullName>
    </recommendedName>
</protein>
<reference evidence="1" key="1">
    <citation type="submission" date="2018-08" db="EMBL/GenBank/DDBJ databases">
        <authorList>
            <consortium name="PulseNet: The National Subtyping Network for Foodborne Disease Surveillance"/>
            <person name="Tarr C.L."/>
            <person name="Trees E."/>
            <person name="Katz L.S."/>
            <person name="Carleton-Romer H.A."/>
            <person name="Stroika S."/>
            <person name="Kucerova Z."/>
            <person name="Roache K.F."/>
            <person name="Sabol A.L."/>
            <person name="Besser J."/>
            <person name="Gerner-Smidt P."/>
        </authorList>
    </citation>
    <scope>NUCLEOTIDE SEQUENCE</scope>
    <source>
        <strain evidence="1">PNUSAS051204</strain>
    </source>
</reference>
<evidence type="ECO:0008006" key="2">
    <source>
        <dbReference type="Google" id="ProtNLM"/>
    </source>
</evidence>
<dbReference type="Gene3D" id="3.10.150.10">
    <property type="entry name" value="DNA Polymerase III, subunit A, domain 2"/>
    <property type="match status" value="1"/>
</dbReference>
<evidence type="ECO:0000313" key="1">
    <source>
        <dbReference type="EMBL" id="EBN9199615.1"/>
    </source>
</evidence>